<protein>
    <submittedName>
        <fullName evidence="2">Glycerophosphodiester phosphodiesterase family protein</fullName>
    </submittedName>
</protein>
<proteinExistence type="predicted"/>
<dbReference type="RefSeq" id="WP_311665139.1">
    <property type="nucleotide sequence ID" value="NZ_JAVRHT010000040.1"/>
</dbReference>
<keyword evidence="3" id="KW-1185">Reference proteome</keyword>
<dbReference type="Pfam" id="PF03009">
    <property type="entry name" value="GDPD"/>
    <property type="match status" value="1"/>
</dbReference>
<gene>
    <name evidence="2" type="ORF">RM540_13875</name>
</gene>
<dbReference type="PANTHER" id="PTHR46320:SF1">
    <property type="entry name" value="GLYCEROPHOSPHODIESTER PHOSPHODIESTERASE 1"/>
    <property type="match status" value="1"/>
</dbReference>
<dbReference type="PANTHER" id="PTHR46320">
    <property type="entry name" value="GLYCEROPHOSPHODIESTER PHOSPHODIESTERASE 1"/>
    <property type="match status" value="1"/>
</dbReference>
<sequence length="344" mass="36276">MTLGLRPAPPHDVSLRPTPPRPLWRGGVAAFASLLAVALGACGSPRPLALEERPADRVVVPTSSVHYRDYDTADDLAAALRWRPGAPVLVSAHRGAPPHGLPENSLATFEHALNFAPALIETDVRRTADGVLVLMHDETLDRTTTGTGRVDETSFEAIRSLRLVTEDSLVTSFRVPTLAEALAWAEARTVLLLDVKSDVPYEELVAEVERLEAADQSAVIVYSLEDHLRLYALDPDLVVSSTAETVAAADALLASDVDLSRVVAWTGVGPPDADVVARLHAAGIRAQAGAYGAIDDEAAATATAEPYDALLVTGVDVIGTDEVAAAALAARRANANRPAPSPRP</sequence>
<evidence type="ECO:0000313" key="3">
    <source>
        <dbReference type="Proteomes" id="UP001267426"/>
    </source>
</evidence>
<accession>A0ABU3BU88</accession>
<dbReference type="Proteomes" id="UP001267426">
    <property type="component" value="Unassembled WGS sequence"/>
</dbReference>
<reference evidence="2 3" key="1">
    <citation type="submission" date="2023-09" db="EMBL/GenBank/DDBJ databases">
        <authorList>
            <person name="Rey-Velasco X."/>
        </authorList>
    </citation>
    <scope>NUCLEOTIDE SEQUENCE [LARGE SCALE GENOMIC DNA]</scope>
    <source>
        <strain evidence="2 3">F394</strain>
    </source>
</reference>
<dbReference type="InterPro" id="IPR017946">
    <property type="entry name" value="PLC-like_Pdiesterase_TIM-brl"/>
</dbReference>
<dbReference type="Gene3D" id="3.20.20.190">
    <property type="entry name" value="Phosphatidylinositol (PI) phosphodiesterase"/>
    <property type="match status" value="1"/>
</dbReference>
<dbReference type="EMBL" id="JAVRHT010000040">
    <property type="protein sequence ID" value="MDT0632843.1"/>
    <property type="molecule type" value="Genomic_DNA"/>
</dbReference>
<evidence type="ECO:0000259" key="1">
    <source>
        <dbReference type="PROSITE" id="PS51704"/>
    </source>
</evidence>
<organism evidence="2 3">
    <name type="scientific">Rubrivirga litoralis</name>
    <dbReference type="NCBI Taxonomy" id="3075598"/>
    <lineage>
        <taxon>Bacteria</taxon>
        <taxon>Pseudomonadati</taxon>
        <taxon>Rhodothermota</taxon>
        <taxon>Rhodothermia</taxon>
        <taxon>Rhodothermales</taxon>
        <taxon>Rubricoccaceae</taxon>
        <taxon>Rubrivirga</taxon>
    </lineage>
</organism>
<dbReference type="SUPFAM" id="SSF51695">
    <property type="entry name" value="PLC-like phosphodiesterases"/>
    <property type="match status" value="1"/>
</dbReference>
<feature type="domain" description="GP-PDE" evidence="1">
    <location>
        <begin position="88"/>
        <end position="330"/>
    </location>
</feature>
<dbReference type="CDD" id="cd08566">
    <property type="entry name" value="GDPD_AtGDE_like"/>
    <property type="match status" value="1"/>
</dbReference>
<comment type="caution">
    <text evidence="2">The sequence shown here is derived from an EMBL/GenBank/DDBJ whole genome shotgun (WGS) entry which is preliminary data.</text>
</comment>
<dbReference type="PROSITE" id="PS51704">
    <property type="entry name" value="GP_PDE"/>
    <property type="match status" value="1"/>
</dbReference>
<dbReference type="InterPro" id="IPR030395">
    <property type="entry name" value="GP_PDE_dom"/>
</dbReference>
<evidence type="ECO:0000313" key="2">
    <source>
        <dbReference type="EMBL" id="MDT0632843.1"/>
    </source>
</evidence>
<name>A0ABU3BU88_9BACT</name>